<sequence length="74" mass="8175">MSSRPALASLRPGEIHQRRGARSFALYFQTSTLVIPIRGEAIGDSTRSLRTERTPVRLGTCLSNQMSLKANPFT</sequence>
<feature type="non-terminal residue" evidence="1">
    <location>
        <position position="74"/>
    </location>
</feature>
<keyword evidence="2" id="KW-1185">Reference proteome</keyword>
<dbReference type="Proteomes" id="UP000837857">
    <property type="component" value="Chromosome 10"/>
</dbReference>
<dbReference type="EMBL" id="OW152822">
    <property type="protein sequence ID" value="CAH2037368.1"/>
    <property type="molecule type" value="Genomic_DNA"/>
</dbReference>
<name>A0ABN8HSJ6_9NEOP</name>
<gene>
    <name evidence="1" type="ORF">IPOD504_LOCUS1139</name>
</gene>
<proteinExistence type="predicted"/>
<organism evidence="1 2">
    <name type="scientific">Iphiclides podalirius</name>
    <name type="common">scarce swallowtail</name>
    <dbReference type="NCBI Taxonomy" id="110791"/>
    <lineage>
        <taxon>Eukaryota</taxon>
        <taxon>Metazoa</taxon>
        <taxon>Ecdysozoa</taxon>
        <taxon>Arthropoda</taxon>
        <taxon>Hexapoda</taxon>
        <taxon>Insecta</taxon>
        <taxon>Pterygota</taxon>
        <taxon>Neoptera</taxon>
        <taxon>Endopterygota</taxon>
        <taxon>Lepidoptera</taxon>
        <taxon>Glossata</taxon>
        <taxon>Ditrysia</taxon>
        <taxon>Papilionoidea</taxon>
        <taxon>Papilionidae</taxon>
        <taxon>Papilioninae</taxon>
        <taxon>Iphiclides</taxon>
    </lineage>
</organism>
<accession>A0ABN8HSJ6</accession>
<evidence type="ECO:0000313" key="1">
    <source>
        <dbReference type="EMBL" id="CAH2037368.1"/>
    </source>
</evidence>
<evidence type="ECO:0000313" key="2">
    <source>
        <dbReference type="Proteomes" id="UP000837857"/>
    </source>
</evidence>
<protein>
    <submittedName>
        <fullName evidence="1">Uncharacterized protein</fullName>
    </submittedName>
</protein>
<reference evidence="1" key="1">
    <citation type="submission" date="2022-03" db="EMBL/GenBank/DDBJ databases">
        <authorList>
            <person name="Martin H S."/>
        </authorList>
    </citation>
    <scope>NUCLEOTIDE SEQUENCE</scope>
</reference>